<sequence length="315" mass="36153">MHRRTERFAMPHSSSTNFKLLDSHPRARVGSNTSPCRPPDFCVQTFSESRWLHISGRLLERSAFAVVFPENLSVRPIVLTFSQEAELENIKHHNARTGVQRIEPYIVGKNGVNLIFLFDGPIRYITTSPGISLTRNFNGLSIYWPKTSEHGDSEQWFYASGHMRKSSLRLRVRHWQSAQNEAVKDLIFWPSDSNYPQANFSYIRRVFFHPSHARAYKLTSLSGSSPPPPFVIPIPIFFTCQGFRVLKACLKVGFFYSIKMHQLGLFQATFWEKLVLVPSTNLATAYPSGLILEVPRFWNVPACLVGRAVILRRRR</sequence>
<dbReference type="OMA" id="FHPSHAR"/>
<reference evidence="1 2" key="1">
    <citation type="journal article" date="2013" name="Nat. Genet.">
        <title>The genome of the hydatid tapeworm Echinococcus granulosus.</title>
        <authorList>
            <person name="Zheng H."/>
            <person name="Zhang W."/>
            <person name="Zhang L."/>
            <person name="Zhang Z."/>
            <person name="Li J."/>
            <person name="Lu G."/>
            <person name="Zhu Y."/>
            <person name="Wang Y."/>
            <person name="Huang Y."/>
            <person name="Liu J."/>
            <person name="Kang H."/>
            <person name="Chen J."/>
            <person name="Wang L."/>
            <person name="Chen A."/>
            <person name="Yu S."/>
            <person name="Gao Z."/>
            <person name="Jin L."/>
            <person name="Gu W."/>
            <person name="Wang Z."/>
            <person name="Zhao L."/>
            <person name="Shi B."/>
            <person name="Wen H."/>
            <person name="Lin R."/>
            <person name="Jones M.K."/>
            <person name="Brejova B."/>
            <person name="Vinar T."/>
            <person name="Zhao G."/>
            <person name="McManus D.P."/>
            <person name="Chen Z."/>
            <person name="Zhou Y."/>
            <person name="Wang S."/>
        </authorList>
    </citation>
    <scope>NUCLEOTIDE SEQUENCE [LARGE SCALE GENOMIC DNA]</scope>
</reference>
<accession>W6U6Q0</accession>
<evidence type="ECO:0000313" key="2">
    <source>
        <dbReference type="Proteomes" id="UP000019149"/>
    </source>
</evidence>
<gene>
    <name evidence="1" type="ORF">EGR_09106</name>
</gene>
<comment type="caution">
    <text evidence="1">The sequence shown here is derived from an EMBL/GenBank/DDBJ whole genome shotgun (WGS) entry which is preliminary data.</text>
</comment>
<name>W6U6Q0_ECHGR</name>
<dbReference type="KEGG" id="egl:EGR_09106"/>
<dbReference type="CTD" id="36344821"/>
<protein>
    <submittedName>
        <fullName evidence="1">Uncharacterized protein</fullName>
    </submittedName>
</protein>
<proteinExistence type="predicted"/>
<evidence type="ECO:0000313" key="1">
    <source>
        <dbReference type="EMBL" id="EUB56026.1"/>
    </source>
</evidence>
<dbReference type="OrthoDB" id="6259158at2759"/>
<organism evidence="1 2">
    <name type="scientific">Echinococcus granulosus</name>
    <name type="common">Hydatid tapeworm</name>
    <dbReference type="NCBI Taxonomy" id="6210"/>
    <lineage>
        <taxon>Eukaryota</taxon>
        <taxon>Metazoa</taxon>
        <taxon>Spiralia</taxon>
        <taxon>Lophotrochozoa</taxon>
        <taxon>Platyhelminthes</taxon>
        <taxon>Cestoda</taxon>
        <taxon>Eucestoda</taxon>
        <taxon>Cyclophyllidea</taxon>
        <taxon>Taeniidae</taxon>
        <taxon>Echinococcus</taxon>
        <taxon>Echinococcus granulosus group</taxon>
    </lineage>
</organism>
<dbReference type="GeneID" id="36344821"/>
<dbReference type="Proteomes" id="UP000019149">
    <property type="component" value="Unassembled WGS sequence"/>
</dbReference>
<dbReference type="AlphaFoldDB" id="W6U6Q0"/>
<dbReference type="EMBL" id="APAU02000132">
    <property type="protein sequence ID" value="EUB56026.1"/>
    <property type="molecule type" value="Genomic_DNA"/>
</dbReference>
<keyword evidence="2" id="KW-1185">Reference proteome</keyword>
<dbReference type="RefSeq" id="XP_024347222.1">
    <property type="nucleotide sequence ID" value="XM_024498355.1"/>
</dbReference>